<evidence type="ECO:0000313" key="1">
    <source>
        <dbReference type="EMBL" id="MBB6636591.1"/>
    </source>
</evidence>
<dbReference type="EMBL" id="JACJVQ010000019">
    <property type="protein sequence ID" value="MBB6636591.1"/>
    <property type="molecule type" value="Genomic_DNA"/>
</dbReference>
<name>A0A841T626_9BACL</name>
<keyword evidence="2" id="KW-1185">Reference proteome</keyword>
<sequence>MIKRKFYRAEWEEGREAAGLQALADGPQARSLVERGELMTAAAFKWRNQLFLYYECMGRDVLPEELACEAVPCLKDWPGQAKPRKWVEMADVFHFNEPASEEHWLRKEPVERRVGRVAHLKPEMIASYVYYHYQLQEERAFFGDKYEIIAIHENLLFGYQEFPKVIEEPIVPGRLATKGTPENWNDSRMDLHFQPWEDDGYLYFKPIEQVFAYYIGDLKPDNNRVSAREKRTP</sequence>
<comment type="caution">
    <text evidence="1">The sequence shown here is derived from an EMBL/GenBank/DDBJ whole genome shotgun (WGS) entry which is preliminary data.</text>
</comment>
<dbReference type="RefSeq" id="WP_185121809.1">
    <property type="nucleotide sequence ID" value="NZ_JACJVQ010000019.1"/>
</dbReference>
<proteinExistence type="predicted"/>
<dbReference type="AlphaFoldDB" id="A0A841T626"/>
<gene>
    <name evidence="1" type="ORF">H7B67_20910</name>
</gene>
<reference evidence="1 2" key="1">
    <citation type="submission" date="2020-08" db="EMBL/GenBank/DDBJ databases">
        <title>Cohnella phylogeny.</title>
        <authorList>
            <person name="Dunlap C."/>
        </authorList>
    </citation>
    <scope>NUCLEOTIDE SEQUENCE [LARGE SCALE GENOMIC DNA]</scope>
    <source>
        <strain evidence="1 2">DSM 25241</strain>
    </source>
</reference>
<evidence type="ECO:0000313" key="2">
    <source>
        <dbReference type="Proteomes" id="UP000535838"/>
    </source>
</evidence>
<protein>
    <submittedName>
        <fullName evidence="1">Uncharacterized protein</fullName>
    </submittedName>
</protein>
<accession>A0A841T626</accession>
<organism evidence="1 2">
    <name type="scientific">Cohnella thailandensis</name>
    <dbReference type="NCBI Taxonomy" id="557557"/>
    <lineage>
        <taxon>Bacteria</taxon>
        <taxon>Bacillati</taxon>
        <taxon>Bacillota</taxon>
        <taxon>Bacilli</taxon>
        <taxon>Bacillales</taxon>
        <taxon>Paenibacillaceae</taxon>
        <taxon>Cohnella</taxon>
    </lineage>
</organism>
<dbReference type="Proteomes" id="UP000535838">
    <property type="component" value="Unassembled WGS sequence"/>
</dbReference>